<dbReference type="Proteomes" id="UP000186922">
    <property type="component" value="Unassembled WGS sequence"/>
</dbReference>
<gene>
    <name evidence="2" type="primary">RvY_11748-1</name>
    <name evidence="2" type="synonym">RvY_11748.1</name>
    <name evidence="2" type="ORF">RvY_11748</name>
</gene>
<feature type="region of interest" description="Disordered" evidence="1">
    <location>
        <begin position="44"/>
        <end position="80"/>
    </location>
</feature>
<comment type="caution">
    <text evidence="2">The sequence shown here is derived from an EMBL/GenBank/DDBJ whole genome shotgun (WGS) entry which is preliminary data.</text>
</comment>
<reference evidence="2 3" key="1">
    <citation type="journal article" date="2016" name="Nat. Commun.">
        <title>Extremotolerant tardigrade genome and improved radiotolerance of human cultured cells by tardigrade-unique protein.</title>
        <authorList>
            <person name="Hashimoto T."/>
            <person name="Horikawa D.D."/>
            <person name="Saito Y."/>
            <person name="Kuwahara H."/>
            <person name="Kozuka-Hata H."/>
            <person name="Shin-I T."/>
            <person name="Minakuchi Y."/>
            <person name="Ohishi K."/>
            <person name="Motoyama A."/>
            <person name="Aizu T."/>
            <person name="Enomoto A."/>
            <person name="Kondo K."/>
            <person name="Tanaka S."/>
            <person name="Hara Y."/>
            <person name="Koshikawa S."/>
            <person name="Sagara H."/>
            <person name="Miura T."/>
            <person name="Yokobori S."/>
            <person name="Miyagawa K."/>
            <person name="Suzuki Y."/>
            <person name="Kubo T."/>
            <person name="Oyama M."/>
            <person name="Kohara Y."/>
            <person name="Fujiyama A."/>
            <person name="Arakawa K."/>
            <person name="Katayama T."/>
            <person name="Toyoda A."/>
            <person name="Kunieda T."/>
        </authorList>
    </citation>
    <scope>NUCLEOTIDE SEQUENCE [LARGE SCALE GENOMIC DNA]</scope>
    <source>
        <strain evidence="2 3">YOKOZUNA-1</strain>
    </source>
</reference>
<protein>
    <submittedName>
        <fullName evidence="2">Uncharacterized protein</fullName>
    </submittedName>
</protein>
<keyword evidence="3" id="KW-1185">Reference proteome</keyword>
<evidence type="ECO:0000313" key="2">
    <source>
        <dbReference type="EMBL" id="GAV00969.1"/>
    </source>
</evidence>
<name>A0A1D1VQZ1_RAMVA</name>
<evidence type="ECO:0000313" key="3">
    <source>
        <dbReference type="Proteomes" id="UP000186922"/>
    </source>
</evidence>
<accession>A0A1D1VQZ1</accession>
<proteinExistence type="predicted"/>
<dbReference type="AlphaFoldDB" id="A0A1D1VQZ1"/>
<dbReference type="EMBL" id="BDGG01000006">
    <property type="protein sequence ID" value="GAV00969.1"/>
    <property type="molecule type" value="Genomic_DNA"/>
</dbReference>
<evidence type="ECO:0000256" key="1">
    <source>
        <dbReference type="SAM" id="MobiDB-lite"/>
    </source>
</evidence>
<sequence length="80" mass="9155">MDTKTDFSRESFRTFCKKRNDGSSITKTDRPELKQLLEEVALLRKEEEKRHAQGTTSPEKSARKSKGVTEAQQGKDIRKG</sequence>
<organism evidence="2 3">
    <name type="scientific">Ramazzottius varieornatus</name>
    <name type="common">Water bear</name>
    <name type="synonym">Tardigrade</name>
    <dbReference type="NCBI Taxonomy" id="947166"/>
    <lineage>
        <taxon>Eukaryota</taxon>
        <taxon>Metazoa</taxon>
        <taxon>Ecdysozoa</taxon>
        <taxon>Tardigrada</taxon>
        <taxon>Eutardigrada</taxon>
        <taxon>Parachela</taxon>
        <taxon>Hypsibioidea</taxon>
        <taxon>Ramazzottiidae</taxon>
        <taxon>Ramazzottius</taxon>
    </lineage>
</organism>